<dbReference type="PROSITE" id="PS00108">
    <property type="entry name" value="PROTEIN_KINASE_ST"/>
    <property type="match status" value="1"/>
</dbReference>
<comment type="similarity">
    <text evidence="13">Belongs to the protein kinase superfamily.</text>
</comment>
<reference evidence="15 16" key="1">
    <citation type="submission" date="2018-08" db="EMBL/GenBank/DDBJ databases">
        <title>Genome and evolution of the arbuscular mycorrhizal fungus Diversispora epigaea (formerly Glomus versiforme) and its bacterial endosymbionts.</title>
        <authorList>
            <person name="Sun X."/>
            <person name="Fei Z."/>
            <person name="Harrison M."/>
        </authorList>
    </citation>
    <scope>NUCLEOTIDE SEQUENCE [LARGE SCALE GENOMIC DNA]</scope>
    <source>
        <strain evidence="15 16">IT104</strain>
    </source>
</reference>
<evidence type="ECO:0000256" key="11">
    <source>
        <dbReference type="ARBA" id="ARBA00025890"/>
    </source>
</evidence>
<evidence type="ECO:0000256" key="8">
    <source>
        <dbReference type="ARBA" id="ARBA00022840"/>
    </source>
</evidence>
<dbReference type="InterPro" id="IPR000719">
    <property type="entry name" value="Prot_kinase_dom"/>
</dbReference>
<keyword evidence="8 12" id="KW-0067">ATP-binding</keyword>
<keyword evidence="7" id="KW-0418">Kinase</keyword>
<dbReference type="SMART" id="SM00220">
    <property type="entry name" value="S_TKc"/>
    <property type="match status" value="1"/>
</dbReference>
<evidence type="ECO:0000259" key="14">
    <source>
        <dbReference type="PROSITE" id="PS50011"/>
    </source>
</evidence>
<proteinExistence type="inferred from homology"/>
<feature type="binding site" evidence="12">
    <location>
        <position position="63"/>
    </location>
    <ligand>
        <name>ATP</name>
        <dbReference type="ChEBI" id="CHEBI:30616"/>
    </ligand>
</feature>
<evidence type="ECO:0000256" key="4">
    <source>
        <dbReference type="ARBA" id="ARBA00022600"/>
    </source>
</evidence>
<dbReference type="GO" id="GO:0005516">
    <property type="term" value="F:calmodulin binding"/>
    <property type="evidence" value="ECO:0007669"/>
    <property type="project" value="UniProtKB-KW"/>
</dbReference>
<dbReference type="FunFam" id="1.10.510.10:FF:000026">
    <property type="entry name" value="Calcium/calmodulin-dependent protein kinase type 1"/>
    <property type="match status" value="1"/>
</dbReference>
<dbReference type="GO" id="GO:0005524">
    <property type="term" value="F:ATP binding"/>
    <property type="evidence" value="ECO:0007669"/>
    <property type="project" value="UniProtKB-UniRule"/>
</dbReference>
<dbReference type="AlphaFoldDB" id="A0A397GWL6"/>
<sequence length="352" mass="40005">MFKIFDIFKKGEDEFVIPDELEKSYEISKEVLGVGSFAVVKECTNKKTGENYAIKIISKRVIKGKEQMLTTELEILKKIKHPNLISLRDLYESKNGVYIVTDLAKGGELFSQLLEKGSYTEKDAASLVQNVLEGLAYLHDREIVHRDLKPENLLFKDKSDDAILMITDFGLSKILKNQNEILMTACGTPGYVAPEVLLQTGHGKPVDLWSLGVIAYTMLCGYTPFYGDDQNALFESIMSGEYEYEEDYWSEISDLAKDFIDKLLTFNPSKRITVYEALKHPWFSKANNVDILENVRKNFSPKDSFKRAFKMVKGVNLLRKPNVDNPDESTSSKITTGQQKMINDIFEDGVKN</sequence>
<dbReference type="InterPro" id="IPR011009">
    <property type="entry name" value="Kinase-like_dom_sf"/>
</dbReference>
<evidence type="ECO:0000256" key="9">
    <source>
        <dbReference type="ARBA" id="ARBA00022860"/>
    </source>
</evidence>
<keyword evidence="4" id="KW-0321">Glycogen metabolism</keyword>
<dbReference type="InterPro" id="IPR017441">
    <property type="entry name" value="Protein_kinase_ATP_BS"/>
</dbReference>
<evidence type="ECO:0000256" key="12">
    <source>
        <dbReference type="PROSITE-ProRule" id="PRU10141"/>
    </source>
</evidence>
<dbReference type="Gene3D" id="1.10.510.10">
    <property type="entry name" value="Transferase(Phosphotransferase) domain 1"/>
    <property type="match status" value="1"/>
</dbReference>
<dbReference type="GO" id="GO:0005977">
    <property type="term" value="P:glycogen metabolic process"/>
    <property type="evidence" value="ECO:0007669"/>
    <property type="project" value="UniProtKB-KW"/>
</dbReference>
<dbReference type="STRING" id="1348612.A0A397GWL6"/>
<evidence type="ECO:0000313" key="15">
    <source>
        <dbReference type="EMBL" id="RHZ54058.1"/>
    </source>
</evidence>
<dbReference type="PANTHER" id="PTHR24347">
    <property type="entry name" value="SERINE/THREONINE-PROTEIN KINASE"/>
    <property type="match status" value="1"/>
</dbReference>
<dbReference type="CDD" id="cd05117">
    <property type="entry name" value="STKc_CAMK"/>
    <property type="match status" value="1"/>
</dbReference>
<dbReference type="InterPro" id="IPR008271">
    <property type="entry name" value="Ser/Thr_kinase_AS"/>
</dbReference>
<evidence type="ECO:0000256" key="13">
    <source>
        <dbReference type="RuleBase" id="RU000304"/>
    </source>
</evidence>
<dbReference type="InterPro" id="IPR002291">
    <property type="entry name" value="Phosph_kin_gamma"/>
</dbReference>
<organism evidence="15 16">
    <name type="scientific">Diversispora epigaea</name>
    <dbReference type="NCBI Taxonomy" id="1348612"/>
    <lineage>
        <taxon>Eukaryota</taxon>
        <taxon>Fungi</taxon>
        <taxon>Fungi incertae sedis</taxon>
        <taxon>Mucoromycota</taxon>
        <taxon>Glomeromycotina</taxon>
        <taxon>Glomeromycetes</taxon>
        <taxon>Diversisporales</taxon>
        <taxon>Diversisporaceae</taxon>
        <taxon>Diversispora</taxon>
    </lineage>
</organism>
<dbReference type="GO" id="GO:0005964">
    <property type="term" value="C:phosphorylase kinase complex"/>
    <property type="evidence" value="ECO:0007669"/>
    <property type="project" value="InterPro"/>
</dbReference>
<keyword evidence="9" id="KW-0112">Calmodulin-binding</keyword>
<keyword evidence="3 13" id="KW-0723">Serine/threonine-protein kinase</keyword>
<keyword evidence="6 12" id="KW-0547">Nucleotide-binding</keyword>
<protein>
    <recommendedName>
        <fullName evidence="2">phosphorylase kinase</fullName>
        <ecNumber evidence="2">2.7.11.19</ecNumber>
    </recommendedName>
</protein>
<dbReference type="GO" id="GO:0004689">
    <property type="term" value="F:phosphorylase kinase activity"/>
    <property type="evidence" value="ECO:0007669"/>
    <property type="project" value="UniProtKB-EC"/>
</dbReference>
<keyword evidence="5" id="KW-0808">Transferase</keyword>
<evidence type="ECO:0000256" key="6">
    <source>
        <dbReference type="ARBA" id="ARBA00022741"/>
    </source>
</evidence>
<keyword evidence="16" id="KW-1185">Reference proteome</keyword>
<feature type="domain" description="Protein kinase" evidence="14">
    <location>
        <begin position="26"/>
        <end position="283"/>
    </location>
</feature>
<comment type="caution">
    <text evidence="15">The sequence shown here is derived from an EMBL/GenBank/DDBJ whole genome shotgun (WGS) entry which is preliminary data.</text>
</comment>
<comment type="catalytic activity">
    <reaction evidence="1">
        <text>2 ATP + phosphorylase b = 2 ADP + phosphorylase a.</text>
        <dbReference type="EC" id="2.7.11.19"/>
    </reaction>
</comment>
<name>A0A397GWL6_9GLOM</name>
<dbReference type="Pfam" id="PF00069">
    <property type="entry name" value="Pkinase"/>
    <property type="match status" value="1"/>
</dbReference>
<dbReference type="PROSITE" id="PS50011">
    <property type="entry name" value="PROTEIN_KINASE_DOM"/>
    <property type="match status" value="1"/>
</dbReference>
<evidence type="ECO:0000256" key="2">
    <source>
        <dbReference type="ARBA" id="ARBA00012432"/>
    </source>
</evidence>
<accession>A0A397GWL6</accession>
<evidence type="ECO:0000313" key="16">
    <source>
        <dbReference type="Proteomes" id="UP000266861"/>
    </source>
</evidence>
<evidence type="ECO:0000256" key="3">
    <source>
        <dbReference type="ARBA" id="ARBA00022527"/>
    </source>
</evidence>
<comment type="subunit">
    <text evidence="11">Hexadecamer of 4 heterotetramers, each composed of alpha, beta, gamma, and delta subunits. Alpha (PHKA1 or PHKA2) and beta (PHKB) are regulatory subunits, gamma (PHKG1 or PHKG2) is the catalytic subunit, and delta is calmodulin.</text>
</comment>
<dbReference type="PROSITE" id="PS00107">
    <property type="entry name" value="PROTEIN_KINASE_ATP"/>
    <property type="match status" value="1"/>
</dbReference>
<dbReference type="EC" id="2.7.11.19" evidence="2"/>
<evidence type="ECO:0000256" key="7">
    <source>
        <dbReference type="ARBA" id="ARBA00022777"/>
    </source>
</evidence>
<gene>
    <name evidence="15" type="ORF">Glove_431g23</name>
</gene>
<evidence type="ECO:0000256" key="10">
    <source>
        <dbReference type="ARBA" id="ARBA00023277"/>
    </source>
</evidence>
<evidence type="ECO:0000256" key="1">
    <source>
        <dbReference type="ARBA" id="ARBA00001674"/>
    </source>
</evidence>
<dbReference type="OrthoDB" id="40902at2759"/>
<dbReference type="Gene3D" id="3.30.200.20">
    <property type="entry name" value="Phosphorylase Kinase, domain 1"/>
    <property type="match status" value="1"/>
</dbReference>
<dbReference type="Proteomes" id="UP000266861">
    <property type="component" value="Unassembled WGS sequence"/>
</dbReference>
<keyword evidence="10" id="KW-0119">Carbohydrate metabolism</keyword>
<dbReference type="EMBL" id="PQFF01000381">
    <property type="protein sequence ID" value="RHZ54058.1"/>
    <property type="molecule type" value="Genomic_DNA"/>
</dbReference>
<evidence type="ECO:0000256" key="5">
    <source>
        <dbReference type="ARBA" id="ARBA00022679"/>
    </source>
</evidence>
<dbReference type="FunFam" id="3.30.200.20:FF:000315">
    <property type="entry name" value="Calcium-dependent protein kinase 3"/>
    <property type="match status" value="1"/>
</dbReference>
<dbReference type="SUPFAM" id="SSF56112">
    <property type="entry name" value="Protein kinase-like (PK-like)"/>
    <property type="match status" value="1"/>
</dbReference>
<dbReference type="PRINTS" id="PR01049">
    <property type="entry name" value="PHOSPHBKNASE"/>
</dbReference>